<keyword evidence="2" id="KW-1185">Reference proteome</keyword>
<comment type="caution">
    <text evidence="1">The sequence shown here is derived from an EMBL/GenBank/DDBJ whole genome shotgun (WGS) entry which is preliminary data.</text>
</comment>
<protein>
    <submittedName>
        <fullName evidence="1">Uncharacterized protein</fullName>
    </submittedName>
</protein>
<dbReference type="EMBL" id="CM042011">
    <property type="protein sequence ID" value="KAI3764870.1"/>
    <property type="molecule type" value="Genomic_DNA"/>
</dbReference>
<proteinExistence type="predicted"/>
<gene>
    <name evidence="1" type="ORF">L2E82_14887</name>
</gene>
<dbReference type="Proteomes" id="UP001055811">
    <property type="component" value="Linkage Group LG03"/>
</dbReference>
<sequence>MAIRATFTAARFIHSHLIPILIILLLLGTTPLYGAVAQKNKKVGQKQIQECGEMVSRSLCSKNADCRWCQSDVLDDTCFSKSESLRPLRIVLFKLELSSLCHDSPTRASFPLAKLIFVTNLFLVDNPLDESLENPTSRVKFEEESRIELEA</sequence>
<evidence type="ECO:0000313" key="1">
    <source>
        <dbReference type="EMBL" id="KAI3764870.1"/>
    </source>
</evidence>
<evidence type="ECO:0000313" key="2">
    <source>
        <dbReference type="Proteomes" id="UP001055811"/>
    </source>
</evidence>
<organism evidence="1 2">
    <name type="scientific">Cichorium intybus</name>
    <name type="common">Chicory</name>
    <dbReference type="NCBI Taxonomy" id="13427"/>
    <lineage>
        <taxon>Eukaryota</taxon>
        <taxon>Viridiplantae</taxon>
        <taxon>Streptophyta</taxon>
        <taxon>Embryophyta</taxon>
        <taxon>Tracheophyta</taxon>
        <taxon>Spermatophyta</taxon>
        <taxon>Magnoliopsida</taxon>
        <taxon>eudicotyledons</taxon>
        <taxon>Gunneridae</taxon>
        <taxon>Pentapetalae</taxon>
        <taxon>asterids</taxon>
        <taxon>campanulids</taxon>
        <taxon>Asterales</taxon>
        <taxon>Asteraceae</taxon>
        <taxon>Cichorioideae</taxon>
        <taxon>Cichorieae</taxon>
        <taxon>Cichoriinae</taxon>
        <taxon>Cichorium</taxon>
    </lineage>
</organism>
<reference evidence="2" key="1">
    <citation type="journal article" date="2022" name="Mol. Ecol. Resour.">
        <title>The genomes of chicory, endive, great burdock and yacon provide insights into Asteraceae palaeo-polyploidization history and plant inulin production.</title>
        <authorList>
            <person name="Fan W."/>
            <person name="Wang S."/>
            <person name="Wang H."/>
            <person name="Wang A."/>
            <person name="Jiang F."/>
            <person name="Liu H."/>
            <person name="Zhao H."/>
            <person name="Xu D."/>
            <person name="Zhang Y."/>
        </authorList>
    </citation>
    <scope>NUCLEOTIDE SEQUENCE [LARGE SCALE GENOMIC DNA]</scope>
    <source>
        <strain evidence="2">cv. Punajuju</strain>
    </source>
</reference>
<reference evidence="1 2" key="2">
    <citation type="journal article" date="2022" name="Mol. Ecol. Resour.">
        <title>The genomes of chicory, endive, great burdock and yacon provide insights into Asteraceae paleo-polyploidization history and plant inulin production.</title>
        <authorList>
            <person name="Fan W."/>
            <person name="Wang S."/>
            <person name="Wang H."/>
            <person name="Wang A."/>
            <person name="Jiang F."/>
            <person name="Liu H."/>
            <person name="Zhao H."/>
            <person name="Xu D."/>
            <person name="Zhang Y."/>
        </authorList>
    </citation>
    <scope>NUCLEOTIDE SEQUENCE [LARGE SCALE GENOMIC DNA]</scope>
    <source>
        <strain evidence="2">cv. Punajuju</strain>
        <tissue evidence="1">Leaves</tissue>
    </source>
</reference>
<accession>A0ACB9F1V7</accession>
<name>A0ACB9F1V7_CICIN</name>